<name>A0ABW9J1W9_9SPHI</name>
<sequence length="201" mass="23121">MAEFWEEAFKNKQEMWGFVPAQSAVLTKDFFVQHNIKNILIPGIGYGRNAKILIDNGMTVTGIEISQTAIDLAHKYFGNDLKIYQGSVTEMPFDNKMYDGIFCYGLIYLLDKDERKKLILDCFNQLTENGCMIFTTITKQAQTYGQGTQIDKDRFEMFGGVKIFFYDKETIEEEFGNAGLFEVTEVAENYPFHLIKCKKAK</sequence>
<feature type="domain" description="Methyltransferase" evidence="1">
    <location>
        <begin position="40"/>
        <end position="130"/>
    </location>
</feature>
<keyword evidence="2" id="KW-0489">Methyltransferase</keyword>
<dbReference type="Pfam" id="PF13649">
    <property type="entry name" value="Methyltransf_25"/>
    <property type="match status" value="1"/>
</dbReference>
<evidence type="ECO:0000259" key="1">
    <source>
        <dbReference type="Pfam" id="PF13649"/>
    </source>
</evidence>
<dbReference type="Proteomes" id="UP001517247">
    <property type="component" value="Unassembled WGS sequence"/>
</dbReference>
<dbReference type="GO" id="GO:0061542">
    <property type="term" value="F:3-demethylubiquinol 3-O-methyltransferase activity"/>
    <property type="evidence" value="ECO:0007669"/>
    <property type="project" value="UniProtKB-EC"/>
</dbReference>
<reference evidence="2 3" key="1">
    <citation type="submission" date="2024-12" db="EMBL/GenBank/DDBJ databases">
        <authorList>
            <person name="Hu S."/>
        </authorList>
    </citation>
    <scope>NUCLEOTIDE SEQUENCE [LARGE SCALE GENOMIC DNA]</scope>
    <source>
        <strain evidence="2 3">THG-T11</strain>
    </source>
</reference>
<dbReference type="Gene3D" id="3.40.50.150">
    <property type="entry name" value="Vaccinia Virus protein VP39"/>
    <property type="match status" value="1"/>
</dbReference>
<accession>A0ABW9J1W9</accession>
<protein>
    <submittedName>
        <fullName evidence="2">Class I SAM-dependent methyltransferase</fullName>
        <ecNumber evidence="2">2.1.1.222</ecNumber>
        <ecNumber evidence="2">2.1.1.64</ecNumber>
    </submittedName>
</protein>
<keyword evidence="2" id="KW-0808">Transferase</keyword>
<organism evidence="2 3">
    <name type="scientific">Pedobacter ureilyticus</name>
    <dbReference type="NCBI Taxonomy" id="1393051"/>
    <lineage>
        <taxon>Bacteria</taxon>
        <taxon>Pseudomonadati</taxon>
        <taxon>Bacteroidota</taxon>
        <taxon>Sphingobacteriia</taxon>
        <taxon>Sphingobacteriales</taxon>
        <taxon>Sphingobacteriaceae</taxon>
        <taxon>Pedobacter</taxon>
    </lineage>
</organism>
<dbReference type="RefSeq" id="WP_138721309.1">
    <property type="nucleotide sequence ID" value="NZ_SSHJ02000001.1"/>
</dbReference>
<dbReference type="EC" id="2.1.1.64" evidence="2"/>
<evidence type="ECO:0000313" key="3">
    <source>
        <dbReference type="Proteomes" id="UP001517247"/>
    </source>
</evidence>
<proteinExistence type="predicted"/>
<keyword evidence="3" id="KW-1185">Reference proteome</keyword>
<dbReference type="SUPFAM" id="SSF53335">
    <property type="entry name" value="S-adenosyl-L-methionine-dependent methyltransferases"/>
    <property type="match status" value="1"/>
</dbReference>
<comment type="caution">
    <text evidence="2">The sequence shown here is derived from an EMBL/GenBank/DDBJ whole genome shotgun (WGS) entry which is preliminary data.</text>
</comment>
<dbReference type="InterPro" id="IPR029063">
    <property type="entry name" value="SAM-dependent_MTases_sf"/>
</dbReference>
<dbReference type="GO" id="GO:0102208">
    <property type="term" value="F:2-polyprenyl-6-hydroxyphenol methylase activity"/>
    <property type="evidence" value="ECO:0007669"/>
    <property type="project" value="UniProtKB-EC"/>
</dbReference>
<dbReference type="EMBL" id="SSHJ02000001">
    <property type="protein sequence ID" value="MFN0254130.1"/>
    <property type="molecule type" value="Genomic_DNA"/>
</dbReference>
<dbReference type="EC" id="2.1.1.222" evidence="2"/>
<dbReference type="GO" id="GO:0032259">
    <property type="term" value="P:methylation"/>
    <property type="evidence" value="ECO:0007669"/>
    <property type="project" value="UniProtKB-KW"/>
</dbReference>
<gene>
    <name evidence="2" type="ORF">E6A44_000995</name>
</gene>
<evidence type="ECO:0000313" key="2">
    <source>
        <dbReference type="EMBL" id="MFN0254130.1"/>
    </source>
</evidence>
<dbReference type="InterPro" id="IPR041698">
    <property type="entry name" value="Methyltransf_25"/>
</dbReference>